<sequence length="66" mass="7398">MGLPYRQSHSLCFAVFQAAPLDLLGQLINRVTGKRIARFVRAGPTTIVNLCLLHPLSSVIKRPRRE</sequence>
<evidence type="ECO:0000313" key="1">
    <source>
        <dbReference type="EMBL" id="KIK53568.1"/>
    </source>
</evidence>
<evidence type="ECO:0000313" key="2">
    <source>
        <dbReference type="Proteomes" id="UP000053593"/>
    </source>
</evidence>
<dbReference type="HOGENOM" id="CLU_2831448_0_0_1"/>
<dbReference type="AlphaFoldDB" id="A0A0D0CF52"/>
<dbReference type="EMBL" id="KN834827">
    <property type="protein sequence ID" value="KIK53568.1"/>
    <property type="molecule type" value="Genomic_DNA"/>
</dbReference>
<organism evidence="1 2">
    <name type="scientific">Collybiopsis luxurians FD-317 M1</name>
    <dbReference type="NCBI Taxonomy" id="944289"/>
    <lineage>
        <taxon>Eukaryota</taxon>
        <taxon>Fungi</taxon>
        <taxon>Dikarya</taxon>
        <taxon>Basidiomycota</taxon>
        <taxon>Agaricomycotina</taxon>
        <taxon>Agaricomycetes</taxon>
        <taxon>Agaricomycetidae</taxon>
        <taxon>Agaricales</taxon>
        <taxon>Marasmiineae</taxon>
        <taxon>Omphalotaceae</taxon>
        <taxon>Collybiopsis</taxon>
        <taxon>Collybiopsis luxurians</taxon>
    </lineage>
</organism>
<dbReference type="Proteomes" id="UP000053593">
    <property type="component" value="Unassembled WGS sequence"/>
</dbReference>
<proteinExistence type="predicted"/>
<gene>
    <name evidence="1" type="ORF">GYMLUDRAFT_49272</name>
</gene>
<name>A0A0D0CF52_9AGAR</name>
<reference evidence="1 2" key="1">
    <citation type="submission" date="2014-04" db="EMBL/GenBank/DDBJ databases">
        <title>Evolutionary Origins and Diversification of the Mycorrhizal Mutualists.</title>
        <authorList>
            <consortium name="DOE Joint Genome Institute"/>
            <consortium name="Mycorrhizal Genomics Consortium"/>
            <person name="Kohler A."/>
            <person name="Kuo A."/>
            <person name="Nagy L.G."/>
            <person name="Floudas D."/>
            <person name="Copeland A."/>
            <person name="Barry K.W."/>
            <person name="Cichocki N."/>
            <person name="Veneault-Fourrey C."/>
            <person name="LaButti K."/>
            <person name="Lindquist E.A."/>
            <person name="Lipzen A."/>
            <person name="Lundell T."/>
            <person name="Morin E."/>
            <person name="Murat C."/>
            <person name="Riley R."/>
            <person name="Ohm R."/>
            <person name="Sun H."/>
            <person name="Tunlid A."/>
            <person name="Henrissat B."/>
            <person name="Grigoriev I.V."/>
            <person name="Hibbett D.S."/>
            <person name="Martin F."/>
        </authorList>
    </citation>
    <scope>NUCLEOTIDE SEQUENCE [LARGE SCALE GENOMIC DNA]</scope>
    <source>
        <strain evidence="1 2">FD-317 M1</strain>
    </source>
</reference>
<keyword evidence="2" id="KW-1185">Reference proteome</keyword>
<accession>A0A0D0CF52</accession>
<protein>
    <submittedName>
        <fullName evidence="1">Uncharacterized protein</fullName>
    </submittedName>
</protein>